<accession>K0TGE6</accession>
<dbReference type="Proteomes" id="UP000266841">
    <property type="component" value="Unassembled WGS sequence"/>
</dbReference>
<dbReference type="EMBL" id="AGNL01009876">
    <property type="protein sequence ID" value="EJK69572.1"/>
    <property type="molecule type" value="Genomic_DNA"/>
</dbReference>
<evidence type="ECO:0000313" key="2">
    <source>
        <dbReference type="EMBL" id="EJK69572.1"/>
    </source>
</evidence>
<gene>
    <name evidence="2" type="ORF">THAOC_09155</name>
</gene>
<evidence type="ECO:0000259" key="1">
    <source>
        <dbReference type="Pfam" id="PF08241"/>
    </source>
</evidence>
<protein>
    <recommendedName>
        <fullName evidence="1">Methyltransferase type 11 domain-containing protein</fullName>
    </recommendedName>
</protein>
<dbReference type="Pfam" id="PF08241">
    <property type="entry name" value="Methyltransf_11"/>
    <property type="match status" value="1"/>
</dbReference>
<reference evidence="2 3" key="1">
    <citation type="journal article" date="2012" name="Genome Biol.">
        <title>Genome and low-iron response of an oceanic diatom adapted to chronic iron limitation.</title>
        <authorList>
            <person name="Lommer M."/>
            <person name="Specht M."/>
            <person name="Roy A.S."/>
            <person name="Kraemer L."/>
            <person name="Andreson R."/>
            <person name="Gutowska M.A."/>
            <person name="Wolf J."/>
            <person name="Bergner S.V."/>
            <person name="Schilhabel M.B."/>
            <person name="Klostermeier U.C."/>
            <person name="Beiko R.G."/>
            <person name="Rosenstiel P."/>
            <person name="Hippler M."/>
            <person name="Laroche J."/>
        </authorList>
    </citation>
    <scope>NUCLEOTIDE SEQUENCE [LARGE SCALE GENOMIC DNA]</scope>
    <source>
        <strain evidence="2 3">CCMP1005</strain>
    </source>
</reference>
<dbReference type="eggNOG" id="ENOG502SRXR">
    <property type="taxonomic scope" value="Eukaryota"/>
</dbReference>
<dbReference type="GO" id="GO:0008757">
    <property type="term" value="F:S-adenosylmethionine-dependent methyltransferase activity"/>
    <property type="evidence" value="ECO:0007669"/>
    <property type="project" value="InterPro"/>
</dbReference>
<dbReference type="AlphaFoldDB" id="K0TGE6"/>
<comment type="caution">
    <text evidence="2">The sequence shown here is derived from an EMBL/GenBank/DDBJ whole genome shotgun (WGS) entry which is preliminary data.</text>
</comment>
<feature type="domain" description="Methyltransferase type 11" evidence="1">
    <location>
        <begin position="158"/>
        <end position="241"/>
    </location>
</feature>
<dbReference type="InterPro" id="IPR029063">
    <property type="entry name" value="SAM-dependent_MTases_sf"/>
</dbReference>
<sequence length="248" mass="27436">MGHSYGILGLAMRASGSRWCFVFVLIVLHRLSSGFSLSTKIGRRLGAIDCDSYSDTESTDSRGCIPLDARSGVGHQRQHVLDARSGVGHLQQHVSRRDALISIFGSAALLLPAQSNAYTVSKSEPNESDTYRLTQRGHNLRVLWIGSGDNLLKNIRSKDLFRAGNAVTSLDLQRPPEAELREAISCAKEQHGFDLEFVQGDATNMPFDDDSFDVVMSSYFLCQDFDPKVVVREVRRVLKPKVGAVWLP</sequence>
<proteinExistence type="predicted"/>
<dbReference type="Gene3D" id="3.40.50.150">
    <property type="entry name" value="Vaccinia Virus protein VP39"/>
    <property type="match status" value="1"/>
</dbReference>
<evidence type="ECO:0000313" key="3">
    <source>
        <dbReference type="Proteomes" id="UP000266841"/>
    </source>
</evidence>
<dbReference type="InterPro" id="IPR013216">
    <property type="entry name" value="Methyltransf_11"/>
</dbReference>
<dbReference type="SUPFAM" id="SSF53335">
    <property type="entry name" value="S-adenosyl-L-methionine-dependent methyltransferases"/>
    <property type="match status" value="1"/>
</dbReference>
<organism evidence="2 3">
    <name type="scientific">Thalassiosira oceanica</name>
    <name type="common">Marine diatom</name>
    <dbReference type="NCBI Taxonomy" id="159749"/>
    <lineage>
        <taxon>Eukaryota</taxon>
        <taxon>Sar</taxon>
        <taxon>Stramenopiles</taxon>
        <taxon>Ochrophyta</taxon>
        <taxon>Bacillariophyta</taxon>
        <taxon>Coscinodiscophyceae</taxon>
        <taxon>Thalassiosirophycidae</taxon>
        <taxon>Thalassiosirales</taxon>
        <taxon>Thalassiosiraceae</taxon>
        <taxon>Thalassiosira</taxon>
    </lineage>
</organism>
<keyword evidence="3" id="KW-1185">Reference proteome</keyword>
<name>K0TGE6_THAOC</name>